<dbReference type="PRINTS" id="PR00344">
    <property type="entry name" value="BCTRLSENSOR"/>
</dbReference>
<dbReference type="PANTHER" id="PTHR43711">
    <property type="entry name" value="TWO-COMPONENT HISTIDINE KINASE"/>
    <property type="match status" value="1"/>
</dbReference>
<dbReference type="Pfam" id="PF02518">
    <property type="entry name" value="HATPase_c"/>
    <property type="match status" value="1"/>
</dbReference>
<evidence type="ECO:0000313" key="10">
    <source>
        <dbReference type="Proteomes" id="UP000324996"/>
    </source>
</evidence>
<dbReference type="InterPro" id="IPR003661">
    <property type="entry name" value="HisK_dim/P_dom"/>
</dbReference>
<organism evidence="9 10">
    <name type="scientific">Iodidimonas nitroreducens</name>
    <dbReference type="NCBI Taxonomy" id="1236968"/>
    <lineage>
        <taxon>Bacteria</taxon>
        <taxon>Pseudomonadati</taxon>
        <taxon>Pseudomonadota</taxon>
        <taxon>Alphaproteobacteria</taxon>
        <taxon>Iodidimonadales</taxon>
        <taxon>Iodidimonadaceae</taxon>
        <taxon>Iodidimonas</taxon>
    </lineage>
</organism>
<dbReference type="CDD" id="cd16922">
    <property type="entry name" value="HATPase_EvgS-ArcB-TorS-like"/>
    <property type="match status" value="1"/>
</dbReference>
<dbReference type="CDD" id="cd00082">
    <property type="entry name" value="HisKA"/>
    <property type="match status" value="1"/>
</dbReference>
<evidence type="ECO:0000256" key="2">
    <source>
        <dbReference type="ARBA" id="ARBA00012438"/>
    </source>
</evidence>
<dbReference type="Gene3D" id="1.10.287.130">
    <property type="match status" value="1"/>
</dbReference>
<comment type="catalytic activity">
    <reaction evidence="1">
        <text>ATP + protein L-histidine = ADP + protein N-phospho-L-histidine.</text>
        <dbReference type="EC" id="2.7.13.3"/>
    </reaction>
</comment>
<dbReference type="GO" id="GO:0000155">
    <property type="term" value="F:phosphorelay sensor kinase activity"/>
    <property type="evidence" value="ECO:0007669"/>
    <property type="project" value="InterPro"/>
</dbReference>
<dbReference type="SUPFAM" id="SSF47384">
    <property type="entry name" value="Homodimeric domain of signal transducing histidine kinase"/>
    <property type="match status" value="1"/>
</dbReference>
<evidence type="ECO:0000256" key="4">
    <source>
        <dbReference type="ARBA" id="ARBA00022679"/>
    </source>
</evidence>
<name>A0A5A7NC32_9PROT</name>
<dbReference type="SUPFAM" id="SSF55785">
    <property type="entry name" value="PYP-like sensor domain (PAS domain)"/>
    <property type="match status" value="3"/>
</dbReference>
<dbReference type="CDD" id="cd00130">
    <property type="entry name" value="PAS"/>
    <property type="match status" value="2"/>
</dbReference>
<keyword evidence="5" id="KW-0418">Kinase</keyword>
<proteinExistence type="predicted"/>
<dbReference type="SMART" id="SM00387">
    <property type="entry name" value="HATPase_c"/>
    <property type="match status" value="1"/>
</dbReference>
<dbReference type="NCBIfam" id="TIGR00229">
    <property type="entry name" value="sensory_box"/>
    <property type="match status" value="2"/>
</dbReference>
<dbReference type="EMBL" id="BKCN01000026">
    <property type="protein sequence ID" value="GER05497.1"/>
    <property type="molecule type" value="Genomic_DNA"/>
</dbReference>
<feature type="domain" description="PAS" evidence="8">
    <location>
        <begin position="158"/>
        <end position="214"/>
    </location>
</feature>
<gene>
    <name evidence="9" type="ORF">JCM17846_31790</name>
</gene>
<dbReference type="PROSITE" id="PS50109">
    <property type="entry name" value="HIS_KIN"/>
    <property type="match status" value="1"/>
</dbReference>
<evidence type="ECO:0000256" key="5">
    <source>
        <dbReference type="ARBA" id="ARBA00022777"/>
    </source>
</evidence>
<reference evidence="9 10" key="1">
    <citation type="submission" date="2019-09" db="EMBL/GenBank/DDBJ databases">
        <title>NBRP : Genome information of microbial organism related human and environment.</title>
        <authorList>
            <person name="Hattori M."/>
            <person name="Oshima K."/>
            <person name="Inaba H."/>
            <person name="Suda W."/>
            <person name="Sakamoto M."/>
            <person name="Iino T."/>
            <person name="Kitahara M."/>
            <person name="Oshida Y."/>
            <person name="Iida T."/>
            <person name="Kudo T."/>
            <person name="Itoh T."/>
            <person name="Ohkuma M."/>
        </authorList>
    </citation>
    <scope>NUCLEOTIDE SEQUENCE [LARGE SCALE GENOMIC DNA]</scope>
    <source>
        <strain evidence="9 10">Q-1</strain>
    </source>
</reference>
<keyword evidence="10" id="KW-1185">Reference proteome</keyword>
<dbReference type="InterPro" id="IPR036097">
    <property type="entry name" value="HisK_dim/P_sf"/>
</dbReference>
<dbReference type="Pfam" id="PF13426">
    <property type="entry name" value="PAS_9"/>
    <property type="match status" value="1"/>
</dbReference>
<dbReference type="EC" id="2.7.13.3" evidence="2"/>
<dbReference type="InterPro" id="IPR000014">
    <property type="entry name" value="PAS"/>
</dbReference>
<dbReference type="Proteomes" id="UP000324996">
    <property type="component" value="Unassembled WGS sequence"/>
</dbReference>
<dbReference type="InterPro" id="IPR004358">
    <property type="entry name" value="Sig_transdc_His_kin-like_C"/>
</dbReference>
<dbReference type="PROSITE" id="PS50112">
    <property type="entry name" value="PAS"/>
    <property type="match status" value="1"/>
</dbReference>
<dbReference type="Pfam" id="PF00512">
    <property type="entry name" value="HisKA"/>
    <property type="match status" value="1"/>
</dbReference>
<accession>A0A5A7NC32</accession>
<dbReference type="InterPro" id="IPR013655">
    <property type="entry name" value="PAS_fold_3"/>
</dbReference>
<dbReference type="AlphaFoldDB" id="A0A5A7NC32"/>
<dbReference type="RefSeq" id="WP_042086628.1">
    <property type="nucleotide sequence ID" value="NZ_BKCN01000026.1"/>
</dbReference>
<keyword evidence="4" id="KW-0808">Transferase</keyword>
<dbReference type="InterPro" id="IPR035965">
    <property type="entry name" value="PAS-like_dom_sf"/>
</dbReference>
<dbReference type="SUPFAM" id="SSF55874">
    <property type="entry name" value="ATPase domain of HSP90 chaperone/DNA topoisomerase II/histidine kinase"/>
    <property type="match status" value="1"/>
</dbReference>
<dbReference type="SMART" id="SM00388">
    <property type="entry name" value="HisKA"/>
    <property type="match status" value="1"/>
</dbReference>
<sequence length="634" mass="71441">MFSYNLGEYTHPDLQSSSDQMFCQKICAAAQLLCPSVIIINLAKDGRILWMNEQATANFYGTLNANETMQFCDLISPEDQPSWWANFHTLIRTRVNKVQIAFHGQSPVGKAPRFRGHIIALDDDQGATHYFVSVQVVSPFISEEDHFRHITQQALQGIIVHRHDRVLYINQKMAEILGLDDYRKIGSIKDIANFVHPDDQDIVRDRYAQAVQKGTFGDLFDFRLIAADGKSVWVSCRFGTIRWHGRAAIVSSFFDITETKRQAYQSSETEKLFTRILEISPDVVAISRLSDGTYYWVNKAFTEFFKWERSDVIGRSGIALGIWKEPDQKLRLLSELERHGVVQSFETIACDSAGRSYTTSLHATKIRYLNEDFIVTVGRDITPEKEQRKALEHSMLAAELANRAKTDFLANMSHELRTPLNAVIGFSGLIIDQKDRSFQPAKIIDYAENIQAAGHHLLQIVNDLLDMSRIEIGAVDLKPEDFDLWSAFDQVIRLLQPKIDEQKLRMQIAPIPDGSEVHADFLRTRQIIINLLTNAIKFTPEGGSLVFSIHAESPDFCSFSIKDSGIGMAEDEIARAMQPFGRADNSYTRQHDGVGLGLPIVQNLASLMQGRVVISSAPGEGTEVTISLPRAQPH</sequence>
<dbReference type="InterPro" id="IPR050736">
    <property type="entry name" value="Sensor_HK_Regulatory"/>
</dbReference>
<feature type="domain" description="Histidine kinase" evidence="7">
    <location>
        <begin position="411"/>
        <end position="632"/>
    </location>
</feature>
<keyword evidence="6" id="KW-0902">Two-component regulatory system</keyword>
<dbReference type="SMART" id="SM00091">
    <property type="entry name" value="PAS"/>
    <property type="match status" value="3"/>
</dbReference>
<evidence type="ECO:0000313" key="9">
    <source>
        <dbReference type="EMBL" id="GER05497.1"/>
    </source>
</evidence>
<comment type="caution">
    <text evidence="9">The sequence shown here is derived from an EMBL/GenBank/DDBJ whole genome shotgun (WGS) entry which is preliminary data.</text>
</comment>
<dbReference type="InterPro" id="IPR036890">
    <property type="entry name" value="HATPase_C_sf"/>
</dbReference>
<dbReference type="Gene3D" id="3.30.450.20">
    <property type="entry name" value="PAS domain"/>
    <property type="match status" value="2"/>
</dbReference>
<dbReference type="InterPro" id="IPR005467">
    <property type="entry name" value="His_kinase_dom"/>
</dbReference>
<dbReference type="InterPro" id="IPR003594">
    <property type="entry name" value="HATPase_dom"/>
</dbReference>
<keyword evidence="3" id="KW-0597">Phosphoprotein</keyword>
<evidence type="ECO:0000256" key="3">
    <source>
        <dbReference type="ARBA" id="ARBA00022553"/>
    </source>
</evidence>
<dbReference type="Gene3D" id="3.30.565.10">
    <property type="entry name" value="Histidine kinase-like ATPase, C-terminal domain"/>
    <property type="match status" value="1"/>
</dbReference>
<evidence type="ECO:0000256" key="6">
    <source>
        <dbReference type="ARBA" id="ARBA00023012"/>
    </source>
</evidence>
<protein>
    <recommendedName>
        <fullName evidence="2">histidine kinase</fullName>
        <ecNumber evidence="2">2.7.13.3</ecNumber>
    </recommendedName>
</protein>
<evidence type="ECO:0000256" key="1">
    <source>
        <dbReference type="ARBA" id="ARBA00000085"/>
    </source>
</evidence>
<dbReference type="PANTHER" id="PTHR43711:SF1">
    <property type="entry name" value="HISTIDINE KINASE 1"/>
    <property type="match status" value="1"/>
</dbReference>
<evidence type="ECO:0000259" key="7">
    <source>
        <dbReference type="PROSITE" id="PS50109"/>
    </source>
</evidence>
<dbReference type="Pfam" id="PF08447">
    <property type="entry name" value="PAS_3"/>
    <property type="match status" value="1"/>
</dbReference>
<evidence type="ECO:0000259" key="8">
    <source>
        <dbReference type="PROSITE" id="PS50112"/>
    </source>
</evidence>